<dbReference type="InterPro" id="IPR036396">
    <property type="entry name" value="Cyt_P450_sf"/>
</dbReference>
<proteinExistence type="evidence at transcript level"/>
<accession>A0A4D6QKG8</accession>
<evidence type="ECO:0000256" key="5">
    <source>
        <dbReference type="ARBA" id="ARBA00022767"/>
    </source>
</evidence>
<keyword evidence="8" id="KW-0443">Lipid metabolism</keyword>
<dbReference type="PANTHER" id="PTHR24286:SF255">
    <property type="entry name" value="ALLENE OXIDE SYNTHASE, CHLOROPLASTIC"/>
    <property type="match status" value="1"/>
</dbReference>
<gene>
    <name evidence="12" type="primary">AOS</name>
</gene>
<keyword evidence="3 11" id="KW-0349">Heme</keyword>
<dbReference type="Pfam" id="PF00067">
    <property type="entry name" value="p450"/>
    <property type="match status" value="1"/>
</dbReference>
<dbReference type="PANTHER" id="PTHR24286">
    <property type="entry name" value="CYTOCHROME P450 26"/>
    <property type="match status" value="1"/>
</dbReference>
<dbReference type="InterPro" id="IPR002403">
    <property type="entry name" value="Cyt_P450_E_grp-IV"/>
</dbReference>
<dbReference type="Gene3D" id="1.10.630.10">
    <property type="entry name" value="Cytochrome P450"/>
    <property type="match status" value="1"/>
</dbReference>
<dbReference type="GO" id="GO:0005506">
    <property type="term" value="F:iron ion binding"/>
    <property type="evidence" value="ECO:0007669"/>
    <property type="project" value="InterPro"/>
</dbReference>
<dbReference type="AlphaFoldDB" id="A0A4D6QKG8"/>
<dbReference type="CDD" id="cd11071">
    <property type="entry name" value="CYP74"/>
    <property type="match status" value="1"/>
</dbReference>
<evidence type="ECO:0000256" key="2">
    <source>
        <dbReference type="ARBA" id="ARBA00022516"/>
    </source>
</evidence>
<dbReference type="GO" id="GO:0016829">
    <property type="term" value="F:lyase activity"/>
    <property type="evidence" value="ECO:0007669"/>
    <property type="project" value="UniProtKB-KW"/>
</dbReference>
<dbReference type="FunFam" id="1.10.630.10:FF:000024">
    <property type="entry name" value="Allene oxide synthase, chloroplastic"/>
    <property type="match status" value="1"/>
</dbReference>
<dbReference type="GO" id="GO:0006633">
    <property type="term" value="P:fatty acid biosynthetic process"/>
    <property type="evidence" value="ECO:0007669"/>
    <property type="project" value="UniProtKB-KW"/>
</dbReference>
<keyword evidence="2" id="KW-0444">Lipid biosynthesis</keyword>
<sequence length="486" mass="54388">MASSLPISPVTAAVPSKSNLPLRNIPGDYGLPLIGALKDRLDYFWLQGEEKFYQSRIEKYQSTVFRVNMPPGPTIAKDSRVICVLDQKSFPILFDVEKCEKKDIFTGTYMPDLSFTSGYRVCPYLDPSEDRHTKLKQWCFDVLAKNGRNFLPEFHKAIDESMVLWEKDIAGGKRGDVSGEVKQFAFNFLFRAICHHDPAAPGPGSLGRDGGPGASLWALPQLAPIAGQTGLPHVVEELAFHTVSLPSILVKGKYDAIHNFVKTYATEALDMAEASGIERNDAIANLVFFLGFNAYGGFNILFPEVVAFIQSAGKDLMHELHEEVKGAVTDGTVTLQALENMPLLKSVVYEVFRFKPPVPYQYARAKTDFIIENHENSFQIKKNELLYGFQPIVMHDPKVFDNPDEFVPRRFMGPEGQKLIKYVFWSNGPETEKSTVHNKQCAGKDLVVTMARAFVAEMFLRYKDYTLEIEGAGNAAKLFFTALTKA</sequence>
<dbReference type="EMBL" id="MH925234">
    <property type="protein sequence ID" value="QCF46584.1"/>
    <property type="molecule type" value="mRNA"/>
</dbReference>
<dbReference type="PRINTS" id="PR00465">
    <property type="entry name" value="EP450IV"/>
</dbReference>
<evidence type="ECO:0000256" key="7">
    <source>
        <dbReference type="ARBA" id="ARBA00023004"/>
    </source>
</evidence>
<feature type="binding site" description="axial binding residue" evidence="11">
    <location>
        <position position="441"/>
    </location>
    <ligand>
        <name>heme</name>
        <dbReference type="ChEBI" id="CHEBI:30413"/>
    </ligand>
    <ligandPart>
        <name>Fe</name>
        <dbReference type="ChEBI" id="CHEBI:18248"/>
    </ligandPart>
</feature>
<keyword evidence="10" id="KW-0456">Lyase</keyword>
<keyword evidence="4 11" id="KW-0479">Metal-binding</keyword>
<dbReference type="SUPFAM" id="SSF48264">
    <property type="entry name" value="Cytochrome P450"/>
    <property type="match status" value="1"/>
</dbReference>
<evidence type="ECO:0000256" key="8">
    <source>
        <dbReference type="ARBA" id="ARBA00023098"/>
    </source>
</evidence>
<dbReference type="GO" id="GO:0004497">
    <property type="term" value="F:monooxygenase activity"/>
    <property type="evidence" value="ECO:0007669"/>
    <property type="project" value="InterPro"/>
</dbReference>
<dbReference type="GO" id="GO:0016705">
    <property type="term" value="F:oxidoreductase activity, acting on paired donors, with incorporation or reduction of molecular oxygen"/>
    <property type="evidence" value="ECO:0007669"/>
    <property type="project" value="InterPro"/>
</dbReference>
<comment type="cofactor">
    <cofactor evidence="11">
        <name>heme</name>
        <dbReference type="ChEBI" id="CHEBI:30413"/>
    </cofactor>
</comment>
<keyword evidence="5" id="KW-0925">Oxylipin biosynthesis</keyword>
<name>A0A4D6QKG8_9BRYO</name>
<keyword evidence="9" id="KW-0275">Fatty acid biosynthesis</keyword>
<evidence type="ECO:0000256" key="1">
    <source>
        <dbReference type="ARBA" id="ARBA00010617"/>
    </source>
</evidence>
<evidence type="ECO:0000256" key="11">
    <source>
        <dbReference type="PIRSR" id="PIRSR602403-1"/>
    </source>
</evidence>
<protein>
    <submittedName>
        <fullName evidence="12">Allene oxide synthase</fullName>
    </submittedName>
</protein>
<keyword evidence="7 11" id="KW-0408">Iron</keyword>
<evidence type="ECO:0000256" key="10">
    <source>
        <dbReference type="ARBA" id="ARBA00023239"/>
    </source>
</evidence>
<dbReference type="GO" id="GO:0016125">
    <property type="term" value="P:sterol metabolic process"/>
    <property type="evidence" value="ECO:0007669"/>
    <property type="project" value="TreeGrafter"/>
</dbReference>
<comment type="similarity">
    <text evidence="1">Belongs to the cytochrome P450 family.</text>
</comment>
<evidence type="ECO:0000256" key="4">
    <source>
        <dbReference type="ARBA" id="ARBA00022723"/>
    </source>
</evidence>
<evidence type="ECO:0000313" key="12">
    <source>
        <dbReference type="EMBL" id="QCF46584.1"/>
    </source>
</evidence>
<reference evidence="12" key="1">
    <citation type="submission" date="2018-09" db="EMBL/GenBank/DDBJ databases">
        <title>Transcriptome sequencing and physiological analysis of Pohlia nutans under salt stress reveal the important roles of ROS-scavenging system.</title>
        <authorList>
            <person name="Zhang W."/>
            <person name="Liu S."/>
            <person name="Li C."/>
            <person name="Zhang P."/>
            <person name="Zhang P."/>
        </authorList>
    </citation>
    <scope>NUCLEOTIDE SEQUENCE</scope>
    <source>
        <strain evidence="12">Antarctic Moss No.L</strain>
    </source>
</reference>
<organism evidence="12">
    <name type="scientific">Pohlia nutans</name>
    <dbReference type="NCBI Taxonomy" id="140635"/>
    <lineage>
        <taxon>Eukaryota</taxon>
        <taxon>Viridiplantae</taxon>
        <taxon>Streptophyta</taxon>
        <taxon>Embryophyta</taxon>
        <taxon>Bryophyta</taxon>
        <taxon>Bryophytina</taxon>
        <taxon>Bryopsida</taxon>
        <taxon>Bryidae</taxon>
        <taxon>Bryanae</taxon>
        <taxon>Bryales</taxon>
        <taxon>Mniaceae</taxon>
        <taxon>Pohlia</taxon>
    </lineage>
</organism>
<evidence type="ECO:0000256" key="3">
    <source>
        <dbReference type="ARBA" id="ARBA00022617"/>
    </source>
</evidence>
<keyword evidence="6" id="KW-0276">Fatty acid metabolism</keyword>
<dbReference type="InterPro" id="IPR001128">
    <property type="entry name" value="Cyt_P450"/>
</dbReference>
<evidence type="ECO:0000256" key="6">
    <source>
        <dbReference type="ARBA" id="ARBA00022832"/>
    </source>
</evidence>
<dbReference type="GO" id="GO:0031408">
    <property type="term" value="P:oxylipin biosynthetic process"/>
    <property type="evidence" value="ECO:0007669"/>
    <property type="project" value="UniProtKB-KW"/>
</dbReference>
<evidence type="ECO:0000256" key="9">
    <source>
        <dbReference type="ARBA" id="ARBA00023160"/>
    </source>
</evidence>
<dbReference type="GO" id="GO:0020037">
    <property type="term" value="F:heme binding"/>
    <property type="evidence" value="ECO:0007669"/>
    <property type="project" value="InterPro"/>
</dbReference>